<protein>
    <submittedName>
        <fullName evidence="5">Putative sorting nexin-19 isoform X3</fullName>
    </submittedName>
</protein>
<dbReference type="PANTHER" id="PTHR22775">
    <property type="entry name" value="SORTING NEXIN"/>
    <property type="match status" value="1"/>
</dbReference>
<dbReference type="Pfam" id="PF02194">
    <property type="entry name" value="PXA"/>
    <property type="match status" value="1"/>
</dbReference>
<reference evidence="5 6" key="1">
    <citation type="journal article" date="2017" name="PLoS Biol.">
        <title>The sea cucumber genome provides insights into morphological evolution and visceral regeneration.</title>
        <authorList>
            <person name="Zhang X."/>
            <person name="Sun L."/>
            <person name="Yuan J."/>
            <person name="Sun Y."/>
            <person name="Gao Y."/>
            <person name="Zhang L."/>
            <person name="Li S."/>
            <person name="Dai H."/>
            <person name="Hamel J.F."/>
            <person name="Liu C."/>
            <person name="Yu Y."/>
            <person name="Liu S."/>
            <person name="Lin W."/>
            <person name="Guo K."/>
            <person name="Jin S."/>
            <person name="Xu P."/>
            <person name="Storey K.B."/>
            <person name="Huan P."/>
            <person name="Zhang T."/>
            <person name="Zhou Y."/>
            <person name="Zhang J."/>
            <person name="Lin C."/>
            <person name="Li X."/>
            <person name="Xing L."/>
            <person name="Huo D."/>
            <person name="Sun M."/>
            <person name="Wang L."/>
            <person name="Mercier A."/>
            <person name="Li F."/>
            <person name="Yang H."/>
            <person name="Xiang J."/>
        </authorList>
    </citation>
    <scope>NUCLEOTIDE SEQUENCE [LARGE SCALE GENOMIC DNA]</scope>
    <source>
        <strain evidence="5">Shaxun</strain>
        <tissue evidence="5">Muscle</tissue>
    </source>
</reference>
<feature type="compositionally biased region" description="Polar residues" evidence="2">
    <location>
        <begin position="286"/>
        <end position="296"/>
    </location>
</feature>
<feature type="region of interest" description="Disordered" evidence="2">
    <location>
        <begin position="182"/>
        <end position="209"/>
    </location>
</feature>
<comment type="similarity">
    <text evidence="1">Belongs to the sorting nexin family.</text>
</comment>
<feature type="region of interest" description="Disordered" evidence="2">
    <location>
        <begin position="129"/>
        <end position="148"/>
    </location>
</feature>
<evidence type="ECO:0000259" key="4">
    <source>
        <dbReference type="PROSITE" id="PS51207"/>
    </source>
</evidence>
<dbReference type="InterPro" id="IPR003114">
    <property type="entry name" value="Phox_assoc"/>
</dbReference>
<dbReference type="InterPro" id="IPR036871">
    <property type="entry name" value="PX_dom_sf"/>
</dbReference>
<feature type="compositionally biased region" description="Acidic residues" evidence="2">
    <location>
        <begin position="297"/>
        <end position="317"/>
    </location>
</feature>
<feature type="region of interest" description="Disordered" evidence="2">
    <location>
        <begin position="61"/>
        <end position="84"/>
    </location>
</feature>
<dbReference type="PROSITE" id="PS51207">
    <property type="entry name" value="PXA"/>
    <property type="match status" value="1"/>
</dbReference>
<comment type="caution">
    <text evidence="5">The sequence shown here is derived from an EMBL/GenBank/DDBJ whole genome shotgun (WGS) entry which is preliminary data.</text>
</comment>
<evidence type="ECO:0000256" key="1">
    <source>
        <dbReference type="ARBA" id="ARBA00010883"/>
    </source>
</evidence>
<dbReference type="InterPro" id="IPR013937">
    <property type="entry name" value="Sorting_nexin_C"/>
</dbReference>
<dbReference type="Pfam" id="PF00787">
    <property type="entry name" value="PX"/>
    <property type="match status" value="1"/>
</dbReference>
<dbReference type="PANTHER" id="PTHR22775:SF3">
    <property type="entry name" value="SORTING NEXIN-13"/>
    <property type="match status" value="1"/>
</dbReference>
<dbReference type="GO" id="GO:0035091">
    <property type="term" value="F:phosphatidylinositol binding"/>
    <property type="evidence" value="ECO:0007669"/>
    <property type="project" value="InterPro"/>
</dbReference>
<organism evidence="5 6">
    <name type="scientific">Stichopus japonicus</name>
    <name type="common">Sea cucumber</name>
    <dbReference type="NCBI Taxonomy" id="307972"/>
    <lineage>
        <taxon>Eukaryota</taxon>
        <taxon>Metazoa</taxon>
        <taxon>Echinodermata</taxon>
        <taxon>Eleutherozoa</taxon>
        <taxon>Echinozoa</taxon>
        <taxon>Holothuroidea</taxon>
        <taxon>Aspidochirotacea</taxon>
        <taxon>Aspidochirotida</taxon>
        <taxon>Stichopodidae</taxon>
        <taxon>Apostichopus</taxon>
    </lineage>
</organism>
<dbReference type="OrthoDB" id="5582218at2759"/>
<sequence>MIIDCLLPQNIKVCQPGVLLVREIVSQAVLLEVIDLISDPDFINEAIVLLATFCESEIDQSEVSSKENENGTDEQSSCTEKNTEENHYVQTLSAEVRETPNSSDNCCHKANYHNDKVCAYQARRDNQPILTETNPSSQDFRESCNDESGKNIETFSHTEKVIRYDDHAVAKIDSKVEVIVQNPHQSADPKGDKVSPEKPETGEDTTQERLATKEQISSSNENLLQPNFEKAATFSGLSNFMPVPLPRRNKSPAFSTLSKSVDSIVELEATSDETVAERKERRGHSRNSSFPSFTLDSDTEDDQIQAFQDEGESEDGEPSSSGGRDESGREAEKYISNLVISSTEQMQEKHSKKTFVLYVVKFNILASRNEDEVGLSVIPLQAKRRYREFVTLHWKLEQHADFKKFLKGVKDAPKRFAFPIMRKDTAGVEQRRVTLERYLKQLVDIPEIQISQEMAEFLALNGDANIAFVRNSSSFRAPNFDMLLRNSFSGMKQGLKNLAPFPSSKLDQKEDRSKVTVQSTSAGMEEDEEAISPQVYRVCSMASEGSELNLLDRMPSMIQEALTGLELAVEAMQDTSDLVQSDVIRRILKDKVPTGKNNPHGRMGERRVAMMDTSSLELFSKIMNIVGVLQRDQAHWIFEENVQHLLRNLTGDFIEKFVRREVQTFLSPQSWSVYLALIREAVWPEGNLFSSVEGILTSEEKQELYKKAEGIVLNAYPDVLNFIIGKKNMTGAISQLLESVQNQQLNKHLIYTFIDLVLEQALPEVQQEKAKETLAL</sequence>
<proteinExistence type="inferred from homology"/>
<dbReference type="Pfam" id="PF08628">
    <property type="entry name" value="Nexin_C"/>
    <property type="match status" value="1"/>
</dbReference>
<dbReference type="PROSITE" id="PS50195">
    <property type="entry name" value="PX"/>
    <property type="match status" value="1"/>
</dbReference>
<evidence type="ECO:0000313" key="6">
    <source>
        <dbReference type="Proteomes" id="UP000230750"/>
    </source>
</evidence>
<feature type="domain" description="PX" evidence="3">
    <location>
        <begin position="336"/>
        <end position="465"/>
    </location>
</feature>
<dbReference type="SUPFAM" id="SSF64268">
    <property type="entry name" value="PX domain"/>
    <property type="match status" value="1"/>
</dbReference>
<dbReference type="STRING" id="307972.A0A2G8KH10"/>
<dbReference type="EMBL" id="MRZV01000592">
    <property type="protein sequence ID" value="PIK47260.1"/>
    <property type="molecule type" value="Genomic_DNA"/>
</dbReference>
<dbReference type="InterPro" id="IPR001683">
    <property type="entry name" value="PX_dom"/>
</dbReference>
<feature type="compositionally biased region" description="Basic and acidic residues" evidence="2">
    <location>
        <begin position="187"/>
        <end position="209"/>
    </location>
</feature>
<evidence type="ECO:0000256" key="2">
    <source>
        <dbReference type="SAM" id="MobiDB-lite"/>
    </source>
</evidence>
<evidence type="ECO:0000313" key="5">
    <source>
        <dbReference type="EMBL" id="PIK47260.1"/>
    </source>
</evidence>
<dbReference type="SMART" id="SM00312">
    <property type="entry name" value="PX"/>
    <property type="match status" value="1"/>
</dbReference>
<keyword evidence="6" id="KW-1185">Reference proteome</keyword>
<dbReference type="Proteomes" id="UP000230750">
    <property type="component" value="Unassembled WGS sequence"/>
</dbReference>
<evidence type="ECO:0000259" key="3">
    <source>
        <dbReference type="PROSITE" id="PS50195"/>
    </source>
</evidence>
<feature type="compositionally biased region" description="Polar residues" evidence="2">
    <location>
        <begin position="129"/>
        <end position="138"/>
    </location>
</feature>
<feature type="compositionally biased region" description="Basic and acidic residues" evidence="2">
    <location>
        <begin position="139"/>
        <end position="148"/>
    </location>
</feature>
<name>A0A2G8KH10_STIJA</name>
<accession>A0A2G8KH10</accession>
<dbReference type="Gene3D" id="3.30.1520.10">
    <property type="entry name" value="Phox-like domain"/>
    <property type="match status" value="1"/>
</dbReference>
<gene>
    <name evidence="5" type="ORF">BSL78_15871</name>
</gene>
<feature type="domain" description="PXA" evidence="4">
    <location>
        <begin position="1"/>
        <end position="57"/>
    </location>
</feature>
<dbReference type="AlphaFoldDB" id="A0A2G8KH10"/>
<feature type="region of interest" description="Disordered" evidence="2">
    <location>
        <begin position="272"/>
        <end position="329"/>
    </location>
</feature>